<keyword evidence="2" id="KW-1185">Reference proteome</keyword>
<feature type="chain" id="PRO_5042487976" evidence="1">
    <location>
        <begin position="19"/>
        <end position="99"/>
    </location>
</feature>
<evidence type="ECO:0000256" key="1">
    <source>
        <dbReference type="SAM" id="SignalP"/>
    </source>
</evidence>
<dbReference type="RefSeq" id="XP_011494083.1">
    <property type="nucleotide sequence ID" value="XM_011495781.1"/>
</dbReference>
<dbReference type="KEGG" id="csol:105359246"/>
<dbReference type="GeneID" id="105359246"/>
<accession>A0AAJ6YBG1</accession>
<protein>
    <submittedName>
        <fullName evidence="3">Uncharacterized protein LOC105359246</fullName>
    </submittedName>
</protein>
<organism evidence="2 3">
    <name type="scientific">Ceratosolen solmsi marchali</name>
    <dbReference type="NCBI Taxonomy" id="326594"/>
    <lineage>
        <taxon>Eukaryota</taxon>
        <taxon>Metazoa</taxon>
        <taxon>Ecdysozoa</taxon>
        <taxon>Arthropoda</taxon>
        <taxon>Hexapoda</taxon>
        <taxon>Insecta</taxon>
        <taxon>Pterygota</taxon>
        <taxon>Neoptera</taxon>
        <taxon>Endopterygota</taxon>
        <taxon>Hymenoptera</taxon>
        <taxon>Apocrita</taxon>
        <taxon>Proctotrupomorpha</taxon>
        <taxon>Chalcidoidea</taxon>
        <taxon>Agaonidae</taxon>
        <taxon>Agaoninae</taxon>
        <taxon>Ceratosolen</taxon>
    </lineage>
</organism>
<feature type="signal peptide" evidence="1">
    <location>
        <begin position="1"/>
        <end position="18"/>
    </location>
</feature>
<proteinExistence type="predicted"/>
<reference evidence="3" key="1">
    <citation type="submission" date="2025-08" db="UniProtKB">
        <authorList>
            <consortium name="RefSeq"/>
        </authorList>
    </citation>
    <scope>IDENTIFICATION</scope>
</reference>
<evidence type="ECO:0000313" key="2">
    <source>
        <dbReference type="Proteomes" id="UP000695007"/>
    </source>
</evidence>
<dbReference type="AlphaFoldDB" id="A0AAJ6YBG1"/>
<dbReference type="Proteomes" id="UP000695007">
    <property type="component" value="Unplaced"/>
</dbReference>
<sequence length="99" mass="10631">MKFFTAMLLVALVAAANAAVEHPRKLEPAKGLEPSVPEAEDQAARGRRSLIHSAYSAPLTAAAVEVAAPVAYTYSASVPYAYSAYRAYAPYYSYPVVYV</sequence>
<keyword evidence="1" id="KW-0732">Signal</keyword>
<gene>
    <name evidence="3" type="primary">LOC105359246</name>
</gene>
<evidence type="ECO:0000313" key="3">
    <source>
        <dbReference type="RefSeq" id="XP_011494083.1"/>
    </source>
</evidence>
<name>A0AAJ6YBG1_9HYME</name>